<evidence type="ECO:0000313" key="12">
    <source>
        <dbReference type="WBParaSite" id="ACRNAN_Path_1140.g4399.t1"/>
    </source>
</evidence>
<dbReference type="GO" id="GO:0031902">
    <property type="term" value="C:late endosome membrane"/>
    <property type="evidence" value="ECO:0007669"/>
    <property type="project" value="UniProtKB-SubCell"/>
</dbReference>
<evidence type="ECO:0000259" key="10">
    <source>
        <dbReference type="PROSITE" id="PS51837"/>
    </source>
</evidence>
<evidence type="ECO:0000256" key="1">
    <source>
        <dbReference type="ARBA" id="ARBA00004414"/>
    </source>
</evidence>
<keyword evidence="7 9" id="KW-0472">Membrane</keyword>
<dbReference type="PROSITE" id="PS51837">
    <property type="entry name" value="LITAF"/>
    <property type="match status" value="1"/>
</dbReference>
<name>A0A914BW86_9BILA</name>
<organism evidence="11 12">
    <name type="scientific">Acrobeloides nanus</name>
    <dbReference type="NCBI Taxonomy" id="290746"/>
    <lineage>
        <taxon>Eukaryota</taxon>
        <taxon>Metazoa</taxon>
        <taxon>Ecdysozoa</taxon>
        <taxon>Nematoda</taxon>
        <taxon>Chromadorea</taxon>
        <taxon>Rhabditida</taxon>
        <taxon>Tylenchina</taxon>
        <taxon>Cephalobomorpha</taxon>
        <taxon>Cephaloboidea</taxon>
        <taxon>Cephalobidae</taxon>
        <taxon>Acrobeloides</taxon>
    </lineage>
</organism>
<proteinExistence type="inferred from homology"/>
<comment type="subcellular location">
    <subcellularLocation>
        <location evidence="2">Endosome membrane</location>
        <topology evidence="2">Peripheral membrane protein</topology>
    </subcellularLocation>
    <subcellularLocation>
        <location evidence="1">Late endosome membrane</location>
    </subcellularLocation>
    <subcellularLocation>
        <location evidence="3">Lysosome membrane</location>
        <topology evidence="3">Peripheral membrane protein</topology>
        <orientation evidence="3">Cytoplasmic side</orientation>
    </subcellularLocation>
</comment>
<dbReference type="InterPro" id="IPR006629">
    <property type="entry name" value="LITAF"/>
</dbReference>
<evidence type="ECO:0000256" key="6">
    <source>
        <dbReference type="ARBA" id="ARBA00022833"/>
    </source>
</evidence>
<sequence>MKQNPTAPVGYEPESPPPSYDIGSANNATKPIPTPVQFQSQLQPQQVQVQPQTQPPQVVILEFGEDPMFITCPYCDSSTITRTEYKLGVMSWLLCLTVSICCLCCDFNKDVLHSCPHCNMTVGQYRRPCTKKIVLIIVFLMVLSAIVVILNIMMMILTDLYNPK</sequence>
<keyword evidence="5" id="KW-0479">Metal-binding</keyword>
<dbReference type="GO" id="GO:0005765">
    <property type="term" value="C:lysosomal membrane"/>
    <property type="evidence" value="ECO:0007669"/>
    <property type="project" value="UniProtKB-SubCell"/>
</dbReference>
<feature type="region of interest" description="Disordered" evidence="8">
    <location>
        <begin position="1"/>
        <end position="34"/>
    </location>
</feature>
<evidence type="ECO:0000256" key="2">
    <source>
        <dbReference type="ARBA" id="ARBA00004481"/>
    </source>
</evidence>
<keyword evidence="9" id="KW-0812">Transmembrane</keyword>
<dbReference type="SMART" id="SM00714">
    <property type="entry name" value="LITAF"/>
    <property type="match status" value="1"/>
</dbReference>
<evidence type="ECO:0000313" key="11">
    <source>
        <dbReference type="Proteomes" id="UP000887540"/>
    </source>
</evidence>
<evidence type="ECO:0000256" key="5">
    <source>
        <dbReference type="ARBA" id="ARBA00022723"/>
    </source>
</evidence>
<evidence type="ECO:0000256" key="8">
    <source>
        <dbReference type="SAM" id="MobiDB-lite"/>
    </source>
</evidence>
<protein>
    <submittedName>
        <fullName evidence="12">LITAF domain-containing protein</fullName>
    </submittedName>
</protein>
<evidence type="ECO:0000256" key="4">
    <source>
        <dbReference type="ARBA" id="ARBA00005975"/>
    </source>
</evidence>
<keyword evidence="6" id="KW-0862">Zinc</keyword>
<dbReference type="PANTHER" id="PTHR23292:SF6">
    <property type="entry name" value="FI16602P1-RELATED"/>
    <property type="match status" value="1"/>
</dbReference>
<dbReference type="GO" id="GO:0008270">
    <property type="term" value="F:zinc ion binding"/>
    <property type="evidence" value="ECO:0007669"/>
    <property type="project" value="TreeGrafter"/>
</dbReference>
<evidence type="ECO:0000256" key="3">
    <source>
        <dbReference type="ARBA" id="ARBA00004630"/>
    </source>
</evidence>
<dbReference type="PANTHER" id="PTHR23292">
    <property type="entry name" value="LIPOPOLYSACCHARIDE-INDUCED TUMOR NECROSIS FACTOR-ALPHA FACTOR"/>
    <property type="match status" value="1"/>
</dbReference>
<evidence type="ECO:0000256" key="7">
    <source>
        <dbReference type="ARBA" id="ARBA00023136"/>
    </source>
</evidence>
<dbReference type="Pfam" id="PF10601">
    <property type="entry name" value="zf-LITAF-like"/>
    <property type="match status" value="1"/>
</dbReference>
<keyword evidence="9" id="KW-1133">Transmembrane helix</keyword>
<feature type="domain" description="LITAF" evidence="10">
    <location>
        <begin position="49"/>
        <end position="127"/>
    </location>
</feature>
<accession>A0A914BW86</accession>
<dbReference type="InterPro" id="IPR037519">
    <property type="entry name" value="LITAF_fam"/>
</dbReference>
<dbReference type="Proteomes" id="UP000887540">
    <property type="component" value="Unplaced"/>
</dbReference>
<dbReference type="AlphaFoldDB" id="A0A914BW86"/>
<comment type="similarity">
    <text evidence="4">Belongs to the CDIP1/LITAF family.</text>
</comment>
<keyword evidence="11" id="KW-1185">Reference proteome</keyword>
<reference evidence="12" key="1">
    <citation type="submission" date="2022-11" db="UniProtKB">
        <authorList>
            <consortium name="WormBaseParasite"/>
        </authorList>
    </citation>
    <scope>IDENTIFICATION</scope>
</reference>
<evidence type="ECO:0000256" key="9">
    <source>
        <dbReference type="SAM" id="Phobius"/>
    </source>
</evidence>
<dbReference type="WBParaSite" id="ACRNAN_Path_1140.g4399.t1">
    <property type="protein sequence ID" value="ACRNAN_Path_1140.g4399.t1"/>
    <property type="gene ID" value="ACRNAN_Path_1140.g4399"/>
</dbReference>
<feature type="transmembrane region" description="Helical" evidence="9">
    <location>
        <begin position="133"/>
        <end position="157"/>
    </location>
</feature>